<sequence length="83" mass="8723">MRKITIFATALITAGAAALPASATVMYHHRTHHNVALNSAARATDGQRPLAGTERPVKRDAVPAETLGYMPGRALVPGDASDF</sequence>
<comment type="caution">
    <text evidence="3">The sequence shown here is derived from an EMBL/GenBank/DDBJ whole genome shotgun (WGS) entry which is preliminary data.</text>
</comment>
<dbReference type="EMBL" id="JAGJCF010000006">
    <property type="protein sequence ID" value="MBP0616073.1"/>
    <property type="molecule type" value="Genomic_DNA"/>
</dbReference>
<proteinExistence type="predicted"/>
<feature type="chain" id="PRO_5045205735" evidence="2">
    <location>
        <begin position="24"/>
        <end position="83"/>
    </location>
</feature>
<name>A0ABS4BH43_9HYPH</name>
<evidence type="ECO:0000256" key="1">
    <source>
        <dbReference type="SAM" id="MobiDB-lite"/>
    </source>
</evidence>
<reference evidence="3 4" key="1">
    <citation type="submission" date="2021-04" db="EMBL/GenBank/DDBJ databases">
        <title>Whole genome sequence of Jiella sp. KSK16Y-1.</title>
        <authorList>
            <person name="Tuo L."/>
        </authorList>
    </citation>
    <scope>NUCLEOTIDE SEQUENCE [LARGE SCALE GENOMIC DNA]</scope>
    <source>
        <strain evidence="3 4">KSK16Y-1</strain>
    </source>
</reference>
<feature type="region of interest" description="Disordered" evidence="1">
    <location>
        <begin position="37"/>
        <end position="56"/>
    </location>
</feature>
<accession>A0ABS4BH43</accession>
<gene>
    <name evidence="3" type="ORF">J6595_10810</name>
</gene>
<feature type="signal peptide" evidence="2">
    <location>
        <begin position="1"/>
        <end position="23"/>
    </location>
</feature>
<organism evidence="3 4">
    <name type="scientific">Jiella mangrovi</name>
    <dbReference type="NCBI Taxonomy" id="2821407"/>
    <lineage>
        <taxon>Bacteria</taxon>
        <taxon>Pseudomonadati</taxon>
        <taxon>Pseudomonadota</taxon>
        <taxon>Alphaproteobacteria</taxon>
        <taxon>Hyphomicrobiales</taxon>
        <taxon>Aurantimonadaceae</taxon>
        <taxon>Jiella</taxon>
    </lineage>
</organism>
<dbReference type="Proteomes" id="UP000678276">
    <property type="component" value="Unassembled WGS sequence"/>
</dbReference>
<protein>
    <submittedName>
        <fullName evidence="3">Uncharacterized protein</fullName>
    </submittedName>
</protein>
<evidence type="ECO:0000313" key="4">
    <source>
        <dbReference type="Proteomes" id="UP000678276"/>
    </source>
</evidence>
<keyword evidence="2" id="KW-0732">Signal</keyword>
<evidence type="ECO:0000256" key="2">
    <source>
        <dbReference type="SAM" id="SignalP"/>
    </source>
</evidence>
<dbReference type="RefSeq" id="WP_209594568.1">
    <property type="nucleotide sequence ID" value="NZ_JAGJCF010000006.1"/>
</dbReference>
<keyword evidence="4" id="KW-1185">Reference proteome</keyword>
<evidence type="ECO:0000313" key="3">
    <source>
        <dbReference type="EMBL" id="MBP0616073.1"/>
    </source>
</evidence>